<sequence length="664" mass="73434">MPPKKSVNKNAAVDTTSPGVTQATTDGPSVVTDAPTVTPPVTQVQDATAAAPMEIDDAAVSDDAHDVNGPSGNQFSNVSNNNPVVVSAVPVNHDVINGNASVASPPNDVGTIHGDVPRTSVQPSAINGDASGAYSNDAAIHGNAATFVGDAPTTNASTTTFYHVPVPQGFATPISSDERLTLINEIERLKLMVFKATINSIGCPEGSIVPYNFGVLRNQLETAERTYELVFGKTESTLVPNETPFFQWRGHFFNKRRAVFATPNDCLDHFELVLQAHRLSIHDNWERIVPAKLSTGMARWYAGLVSKQGRLTWSEFCAAVTEKYGKSMVDMRDEAREELEHLEYQQGQSLTQFMDRFQQLRSRAEIQDENCIVRYLIKSLPEELASYTKFSLNISDDKEAITVDTAVNKITGIYNALFKDKWKRERATSTTTSSAPAPSIQARSHGSTSSHQAKKCIYHPNATNHRTKYCRASDSMKRRIDAAQKRFGDTNTRTCHDCKEPGWTPAHKAVCKKKHNQPRFRKASPKKSIVPVPHQADDSSDDNMDTDTESDEQNMTFAAMNIKDCEYQYMNEPPRNLLNKNSIILPITLEHNGIKVRTYFLMDTGSSFSCISPKLAHILEIKINKNIKGTIKTCKKDTVIDRIGSTEEDIKITYCAQTNPTDDE</sequence>
<feature type="compositionally biased region" description="Low complexity" evidence="1">
    <location>
        <begin position="30"/>
        <end position="39"/>
    </location>
</feature>
<organism evidence="3 4">
    <name type="scientific">Mucor lusitanicus CBS 277.49</name>
    <dbReference type="NCBI Taxonomy" id="747725"/>
    <lineage>
        <taxon>Eukaryota</taxon>
        <taxon>Fungi</taxon>
        <taxon>Fungi incertae sedis</taxon>
        <taxon>Mucoromycota</taxon>
        <taxon>Mucoromycotina</taxon>
        <taxon>Mucoromycetes</taxon>
        <taxon>Mucorales</taxon>
        <taxon>Mucorineae</taxon>
        <taxon>Mucoraceae</taxon>
        <taxon>Mucor</taxon>
    </lineage>
</organism>
<feature type="compositionally biased region" description="Polar residues" evidence="1">
    <location>
        <begin position="441"/>
        <end position="451"/>
    </location>
</feature>
<feature type="compositionally biased region" description="Acidic residues" evidence="1">
    <location>
        <begin position="538"/>
        <end position="550"/>
    </location>
</feature>
<reference evidence="3 4" key="1">
    <citation type="submission" date="2015-06" db="EMBL/GenBank/DDBJ databases">
        <title>Expansion of signal transduction pathways in fungi by whole-genome duplication.</title>
        <authorList>
            <consortium name="DOE Joint Genome Institute"/>
            <person name="Corrochano L.M."/>
            <person name="Kuo A."/>
            <person name="Marcet-Houben M."/>
            <person name="Polaino S."/>
            <person name="Salamov A."/>
            <person name="Villalobos J.M."/>
            <person name="Alvarez M.I."/>
            <person name="Avalos J."/>
            <person name="Benito E.P."/>
            <person name="Benoit I."/>
            <person name="Burger G."/>
            <person name="Camino L.P."/>
            <person name="Canovas D."/>
            <person name="Cerda-Olmedo E."/>
            <person name="Cheng J.-F."/>
            <person name="Dominguez A."/>
            <person name="Elias M."/>
            <person name="Eslava A.P."/>
            <person name="Glaser F."/>
            <person name="Grimwood J."/>
            <person name="Gutierrez G."/>
            <person name="Heitman J."/>
            <person name="Henrissat B."/>
            <person name="Iturriaga E.A."/>
            <person name="Lang B.F."/>
            <person name="Lavin J.L."/>
            <person name="Lee S."/>
            <person name="Li W."/>
            <person name="Lindquist E."/>
            <person name="Lopez-Garcia S."/>
            <person name="Luque E.M."/>
            <person name="Marcos A.T."/>
            <person name="Martin J."/>
            <person name="Mccluskey K."/>
            <person name="Medina H.R."/>
            <person name="Miralles-Duran A."/>
            <person name="Miyazaki A."/>
            <person name="Munoz-Torres E."/>
            <person name="Oguiza J.A."/>
            <person name="Ohm R."/>
            <person name="Olmedo M."/>
            <person name="Orejas M."/>
            <person name="Ortiz-Castellanos L."/>
            <person name="Pisabarro A.G."/>
            <person name="Rodriguez-Romero J."/>
            <person name="Ruiz-Herrera J."/>
            <person name="Ruiz-Vazquez R."/>
            <person name="Sanz C."/>
            <person name="Schackwitz W."/>
            <person name="Schmutz J."/>
            <person name="Shahriari M."/>
            <person name="Shelest E."/>
            <person name="Silva-Franco F."/>
            <person name="Soanes D."/>
            <person name="Syed K."/>
            <person name="Tagua V.G."/>
            <person name="Talbot N.J."/>
            <person name="Thon M."/>
            <person name="De Vries R.P."/>
            <person name="Wiebenga A."/>
            <person name="Yadav J.S."/>
            <person name="Braun E.L."/>
            <person name="Baker S."/>
            <person name="Garre V."/>
            <person name="Horwitz B."/>
            <person name="Torres-Martinez S."/>
            <person name="Idnurm A."/>
            <person name="Herrera-Estrella A."/>
            <person name="Gabaldon T."/>
            <person name="Grigoriev I.V."/>
        </authorList>
    </citation>
    <scope>NUCLEOTIDE SEQUENCE [LARGE SCALE GENOMIC DNA]</scope>
    <source>
        <strain evidence="3 4">CBS 277.49</strain>
    </source>
</reference>
<dbReference type="Proteomes" id="UP000077051">
    <property type="component" value="Unassembled WGS sequence"/>
</dbReference>
<evidence type="ECO:0000256" key="1">
    <source>
        <dbReference type="SAM" id="MobiDB-lite"/>
    </source>
</evidence>
<accession>A0A168KYJ3</accession>
<dbReference type="Pfam" id="PF03732">
    <property type="entry name" value="Retrotrans_gag"/>
    <property type="match status" value="1"/>
</dbReference>
<feature type="compositionally biased region" description="Low complexity" evidence="1">
    <location>
        <begin position="428"/>
        <end position="439"/>
    </location>
</feature>
<dbReference type="InterPro" id="IPR021109">
    <property type="entry name" value="Peptidase_aspartic_dom_sf"/>
</dbReference>
<evidence type="ECO:0000313" key="4">
    <source>
        <dbReference type="Proteomes" id="UP000077051"/>
    </source>
</evidence>
<comment type="caution">
    <text evidence="3">The sequence shown here is derived from an EMBL/GenBank/DDBJ whole genome shotgun (WGS) entry which is preliminary data.</text>
</comment>
<feature type="region of interest" description="Disordered" evidence="1">
    <location>
        <begin position="1"/>
        <end position="39"/>
    </location>
</feature>
<evidence type="ECO:0000313" key="3">
    <source>
        <dbReference type="EMBL" id="OAD02921.1"/>
    </source>
</evidence>
<dbReference type="InterPro" id="IPR005162">
    <property type="entry name" value="Retrotrans_gag_dom"/>
</dbReference>
<feature type="compositionally biased region" description="Polar residues" evidence="1">
    <location>
        <begin position="13"/>
        <end position="27"/>
    </location>
</feature>
<evidence type="ECO:0000259" key="2">
    <source>
        <dbReference type="Pfam" id="PF03732"/>
    </source>
</evidence>
<dbReference type="EMBL" id="AMYB01000004">
    <property type="protein sequence ID" value="OAD02921.1"/>
    <property type="molecule type" value="Genomic_DNA"/>
</dbReference>
<dbReference type="Gene3D" id="2.40.70.10">
    <property type="entry name" value="Acid Proteases"/>
    <property type="match status" value="1"/>
</dbReference>
<protein>
    <recommendedName>
        <fullName evidence="2">Retrotransposon gag domain-containing protein</fullName>
    </recommendedName>
</protein>
<feature type="domain" description="Retrotransposon gag" evidence="2">
    <location>
        <begin position="292"/>
        <end position="375"/>
    </location>
</feature>
<feature type="region of interest" description="Disordered" evidence="1">
    <location>
        <begin position="428"/>
        <end position="452"/>
    </location>
</feature>
<dbReference type="AlphaFoldDB" id="A0A168KYJ3"/>
<dbReference type="VEuPathDB" id="FungiDB:MUCCIDRAFT_109772"/>
<dbReference type="OrthoDB" id="2239428at2759"/>
<proteinExistence type="predicted"/>
<gene>
    <name evidence="3" type="ORF">MUCCIDRAFT_109772</name>
</gene>
<keyword evidence="4" id="KW-1185">Reference proteome</keyword>
<feature type="compositionally biased region" description="Basic residues" evidence="1">
    <location>
        <begin position="510"/>
        <end position="525"/>
    </location>
</feature>
<dbReference type="STRING" id="747725.A0A168KYJ3"/>
<feature type="region of interest" description="Disordered" evidence="1">
    <location>
        <begin position="510"/>
        <end position="550"/>
    </location>
</feature>
<name>A0A168KYJ3_MUCCL</name>